<evidence type="ECO:0000256" key="3">
    <source>
        <dbReference type="ARBA" id="ARBA00022989"/>
    </source>
</evidence>
<feature type="transmembrane region" description="Helical" evidence="5">
    <location>
        <begin position="383"/>
        <end position="405"/>
    </location>
</feature>
<protein>
    <recommendedName>
        <fullName evidence="6">O-antigen ligase-related domain-containing protein</fullName>
    </recommendedName>
</protein>
<sequence length="466" mass="49894">MAHLAVRYRRGGIEKGIMPKDHLDNSRGGSMNTNSATVRPASLAYAAPGGGRVRRSAPSGGKPADTGAPHPLAAALMTIGAFLVGYQAFRLGGVNLTFSDVFFAMAFGVCLAQGQITARPFGSMTPFWLAALAMMLTGLMIGTVINGDMIRWVVIALQYLFGFLFFPVMLMGQPVSLARRLVCTFILGMVIMEIIGISVALTMTHAEASQIFPKEFLAGNGRMSSFATEPNWNGELIAFTGPLTLYALAKRMIPLWAFIIAIGILLWGLLLSASFTGFAAFTIGMTICLLFVGIRKLVGVSALVAVGAVIFVASGAPLPSIFQERVGGALTEGSLQNAGTYEGRVELIGQAWDTANDTLIVGLGVEGFRKTNDIKQPVHNLPMLMLVDGGLLSFCGFVMLVALMFIMPLRKMGTNRLEAGAVFAVATVFIIYTQALPHMFSRLNIVPPMLALMLLYARPDGLIRRS</sequence>
<feature type="transmembrane region" description="Helical" evidence="5">
    <location>
        <begin position="276"/>
        <end position="294"/>
    </location>
</feature>
<evidence type="ECO:0000259" key="6">
    <source>
        <dbReference type="Pfam" id="PF04932"/>
    </source>
</evidence>
<feature type="transmembrane region" description="Helical" evidence="5">
    <location>
        <begin position="301"/>
        <end position="322"/>
    </location>
</feature>
<reference evidence="7" key="1">
    <citation type="submission" date="2015-05" db="EMBL/GenBank/DDBJ databases">
        <title>The complete genome of Altererythrobacter atlanticus strain 26DY36.</title>
        <authorList>
            <person name="Wu Y.-H."/>
            <person name="Cheng H."/>
            <person name="Wu X.-W."/>
        </authorList>
    </citation>
    <scope>NUCLEOTIDE SEQUENCE [LARGE SCALE GENOMIC DNA]</scope>
    <source>
        <strain evidence="7">26DY36</strain>
    </source>
</reference>
<keyword evidence="8" id="KW-1185">Reference proteome</keyword>
<evidence type="ECO:0000313" key="7">
    <source>
        <dbReference type="EMBL" id="AKH42835.1"/>
    </source>
</evidence>
<evidence type="ECO:0000256" key="5">
    <source>
        <dbReference type="SAM" id="Phobius"/>
    </source>
</evidence>
<dbReference type="AlphaFoldDB" id="A0A0F7KVN8"/>
<feature type="transmembrane region" description="Helical" evidence="5">
    <location>
        <begin position="177"/>
        <end position="201"/>
    </location>
</feature>
<dbReference type="InterPro" id="IPR007016">
    <property type="entry name" value="O-antigen_ligase-rel_domated"/>
</dbReference>
<dbReference type="PANTHER" id="PTHR37422">
    <property type="entry name" value="TEICHURONIC ACID BIOSYNTHESIS PROTEIN TUAE"/>
    <property type="match status" value="1"/>
</dbReference>
<evidence type="ECO:0000256" key="1">
    <source>
        <dbReference type="ARBA" id="ARBA00004141"/>
    </source>
</evidence>
<dbReference type="PATRIC" id="fig|1267766.3.peg.1818"/>
<feature type="transmembrane region" description="Helical" evidence="5">
    <location>
        <begin position="101"/>
        <end position="121"/>
    </location>
</feature>
<keyword evidence="4 5" id="KW-0472">Membrane</keyword>
<organism evidence="7 8">
    <name type="scientific">Croceibacterium atlanticum</name>
    <dbReference type="NCBI Taxonomy" id="1267766"/>
    <lineage>
        <taxon>Bacteria</taxon>
        <taxon>Pseudomonadati</taxon>
        <taxon>Pseudomonadota</taxon>
        <taxon>Alphaproteobacteria</taxon>
        <taxon>Sphingomonadales</taxon>
        <taxon>Erythrobacteraceae</taxon>
        <taxon>Croceibacterium</taxon>
    </lineage>
</organism>
<dbReference type="GO" id="GO:0016020">
    <property type="term" value="C:membrane"/>
    <property type="evidence" value="ECO:0007669"/>
    <property type="project" value="UniProtKB-SubCell"/>
</dbReference>
<accession>A0A0F7KVN8</accession>
<dbReference type="STRING" id="1267766.WYH_01799"/>
<evidence type="ECO:0000256" key="2">
    <source>
        <dbReference type="ARBA" id="ARBA00022692"/>
    </source>
</evidence>
<evidence type="ECO:0000256" key="4">
    <source>
        <dbReference type="ARBA" id="ARBA00023136"/>
    </source>
</evidence>
<dbReference type="InterPro" id="IPR051533">
    <property type="entry name" value="WaaL-like"/>
</dbReference>
<feature type="transmembrane region" description="Helical" evidence="5">
    <location>
        <begin position="127"/>
        <end position="145"/>
    </location>
</feature>
<dbReference type="EMBL" id="CP011452">
    <property type="protein sequence ID" value="AKH42835.1"/>
    <property type="molecule type" value="Genomic_DNA"/>
</dbReference>
<feature type="transmembrane region" description="Helical" evidence="5">
    <location>
        <begin position="417"/>
        <end position="433"/>
    </location>
</feature>
<dbReference type="Pfam" id="PF04932">
    <property type="entry name" value="Wzy_C"/>
    <property type="match status" value="1"/>
</dbReference>
<dbReference type="Proteomes" id="UP000034392">
    <property type="component" value="Chromosome"/>
</dbReference>
<gene>
    <name evidence="7" type="ORF">WYH_01799</name>
</gene>
<feature type="transmembrane region" description="Helical" evidence="5">
    <location>
        <begin position="152"/>
        <end position="171"/>
    </location>
</feature>
<dbReference type="PANTHER" id="PTHR37422:SF13">
    <property type="entry name" value="LIPOPOLYSACCHARIDE BIOSYNTHESIS PROTEIN PA4999-RELATED"/>
    <property type="match status" value="1"/>
</dbReference>
<feature type="transmembrane region" description="Helical" evidence="5">
    <location>
        <begin position="253"/>
        <end position="270"/>
    </location>
</feature>
<dbReference type="KEGG" id="aay:WYH_01799"/>
<keyword evidence="2 5" id="KW-0812">Transmembrane</keyword>
<name>A0A0F7KVN8_9SPHN</name>
<comment type="subcellular location">
    <subcellularLocation>
        <location evidence="1">Membrane</location>
        <topology evidence="1">Multi-pass membrane protein</topology>
    </subcellularLocation>
</comment>
<proteinExistence type="predicted"/>
<evidence type="ECO:0000313" key="8">
    <source>
        <dbReference type="Proteomes" id="UP000034392"/>
    </source>
</evidence>
<feature type="domain" description="O-antigen ligase-related" evidence="6">
    <location>
        <begin position="261"/>
        <end position="397"/>
    </location>
</feature>
<keyword evidence="3 5" id="KW-1133">Transmembrane helix</keyword>